<name>C6CAQ5_MUSP7</name>
<dbReference type="eggNOG" id="ENOG5032ZRD">
    <property type="taxonomic scope" value="Bacteria"/>
</dbReference>
<evidence type="ECO:0008006" key="3">
    <source>
        <dbReference type="Google" id="ProtNLM"/>
    </source>
</evidence>
<dbReference type="EMBL" id="CP001654">
    <property type="protein sequence ID" value="ACS86553.1"/>
    <property type="molecule type" value="Genomic_DNA"/>
</dbReference>
<protein>
    <recommendedName>
        <fullName evidence="3">Tryptophan synthase subunit beta</fullName>
    </recommendedName>
</protein>
<evidence type="ECO:0000313" key="2">
    <source>
        <dbReference type="Proteomes" id="UP000002734"/>
    </source>
</evidence>
<keyword evidence="2" id="KW-1185">Reference proteome</keyword>
<organism evidence="1 2">
    <name type="scientific">Musicola paradisiaca (strain Ech703)</name>
    <name type="common">Dickeya paradisiaca</name>
    <name type="synonym">Dickeya dadantii</name>
    <dbReference type="NCBI Taxonomy" id="579405"/>
    <lineage>
        <taxon>Bacteria</taxon>
        <taxon>Pseudomonadati</taxon>
        <taxon>Pseudomonadota</taxon>
        <taxon>Gammaproteobacteria</taxon>
        <taxon>Enterobacterales</taxon>
        <taxon>Pectobacteriaceae</taxon>
        <taxon>Musicola</taxon>
    </lineage>
</organism>
<dbReference type="HOGENOM" id="CLU_166086_0_0_6"/>
<dbReference type="AlphaFoldDB" id="C6CAQ5"/>
<gene>
    <name evidence="1" type="ordered locus">Dd703_2776</name>
</gene>
<proteinExistence type="predicted"/>
<dbReference type="Proteomes" id="UP000002734">
    <property type="component" value="Chromosome"/>
</dbReference>
<sequence length="113" mass="12777">MFYILRDNSGHLIRVEKAPFSDMNGELPDDSVEAIAWMNNQQAILASIEKLRSSDLEMVRVLEDLIQVLITKGQVSITDFPEAAQQKLVNRAQARETLGGLDALIREDEDKMF</sequence>
<dbReference type="KEGG" id="dda:Dd703_2776"/>
<reference evidence="1" key="1">
    <citation type="submission" date="2009-06" db="EMBL/GenBank/DDBJ databases">
        <title>Complete sequence of Dickeya dadantii Ech703.</title>
        <authorList>
            <consortium name="US DOE Joint Genome Institute"/>
            <person name="Lucas S."/>
            <person name="Copeland A."/>
            <person name="Lapidus A."/>
            <person name="Glavina del Rio T."/>
            <person name="Dalin E."/>
            <person name="Tice H."/>
            <person name="Bruce D."/>
            <person name="Goodwin L."/>
            <person name="Pitluck S."/>
            <person name="Chertkov O."/>
            <person name="Brettin T."/>
            <person name="Detter J.C."/>
            <person name="Han C."/>
            <person name="Larimer F."/>
            <person name="Land M."/>
            <person name="Hauser L."/>
            <person name="Kyrpides N."/>
            <person name="Mikhailova N."/>
            <person name="Balakrishnan V."/>
            <person name="Glasner J."/>
            <person name="Perna N.T."/>
        </authorList>
    </citation>
    <scope>NUCLEOTIDE SEQUENCE [LARGE SCALE GENOMIC DNA]</scope>
    <source>
        <strain evidence="1">Ech703</strain>
    </source>
</reference>
<dbReference type="STRING" id="579405.Dd703_2776"/>
<accession>C6CAQ5</accession>
<evidence type="ECO:0000313" key="1">
    <source>
        <dbReference type="EMBL" id="ACS86553.1"/>
    </source>
</evidence>
<dbReference type="RefSeq" id="WP_015854458.1">
    <property type="nucleotide sequence ID" value="NC_012880.1"/>
</dbReference>